<dbReference type="AlphaFoldDB" id="A0A8S2XH66"/>
<evidence type="ECO:0000256" key="1">
    <source>
        <dbReference type="SAM" id="MobiDB-lite"/>
    </source>
</evidence>
<accession>A0A8S2XH66</accession>
<feature type="non-terminal residue" evidence="2">
    <location>
        <position position="28"/>
    </location>
</feature>
<protein>
    <submittedName>
        <fullName evidence="2">Uncharacterized protein</fullName>
    </submittedName>
</protein>
<gene>
    <name evidence="2" type="ORF">SRO942_LOCUS44437</name>
</gene>
<sequence length="28" mass="3156">MKKQKRSTAEDDGDNPEFEDDVGNSTLE</sequence>
<comment type="caution">
    <text evidence="2">The sequence shown here is derived from an EMBL/GenBank/DDBJ whole genome shotgun (WGS) entry which is preliminary data.</text>
</comment>
<feature type="compositionally biased region" description="Acidic residues" evidence="1">
    <location>
        <begin position="10"/>
        <end position="22"/>
    </location>
</feature>
<dbReference type="Proteomes" id="UP000681722">
    <property type="component" value="Unassembled WGS sequence"/>
</dbReference>
<reference evidence="2" key="1">
    <citation type="submission" date="2021-02" db="EMBL/GenBank/DDBJ databases">
        <authorList>
            <person name="Nowell W R."/>
        </authorList>
    </citation>
    <scope>NUCLEOTIDE SEQUENCE</scope>
</reference>
<organism evidence="2 3">
    <name type="scientific">Didymodactylos carnosus</name>
    <dbReference type="NCBI Taxonomy" id="1234261"/>
    <lineage>
        <taxon>Eukaryota</taxon>
        <taxon>Metazoa</taxon>
        <taxon>Spiralia</taxon>
        <taxon>Gnathifera</taxon>
        <taxon>Rotifera</taxon>
        <taxon>Eurotatoria</taxon>
        <taxon>Bdelloidea</taxon>
        <taxon>Philodinida</taxon>
        <taxon>Philodinidae</taxon>
        <taxon>Didymodactylos</taxon>
    </lineage>
</organism>
<feature type="region of interest" description="Disordered" evidence="1">
    <location>
        <begin position="1"/>
        <end position="28"/>
    </location>
</feature>
<evidence type="ECO:0000313" key="3">
    <source>
        <dbReference type="Proteomes" id="UP000681722"/>
    </source>
</evidence>
<evidence type="ECO:0000313" key="2">
    <source>
        <dbReference type="EMBL" id="CAF4493130.1"/>
    </source>
</evidence>
<name>A0A8S2XH66_9BILA</name>
<proteinExistence type="predicted"/>
<dbReference type="EMBL" id="CAJOBC010104658">
    <property type="protein sequence ID" value="CAF4493130.1"/>
    <property type="molecule type" value="Genomic_DNA"/>
</dbReference>